<proteinExistence type="predicted"/>
<feature type="domain" description="HTH cro/C1-type" evidence="1">
    <location>
        <begin position="19"/>
        <end position="72"/>
    </location>
</feature>
<reference evidence="2" key="1">
    <citation type="submission" date="2022-11" db="EMBL/GenBank/DDBJ databases">
        <authorList>
            <person name="Coimbra C."/>
        </authorList>
    </citation>
    <scope>NUCLEOTIDE SEQUENCE</scope>
    <source>
        <strain evidence="2">Jales19</strain>
    </source>
</reference>
<evidence type="ECO:0000313" key="3">
    <source>
        <dbReference type="Proteomes" id="UP001152178"/>
    </source>
</evidence>
<dbReference type="SUPFAM" id="SSF47413">
    <property type="entry name" value="lambda repressor-like DNA-binding domains"/>
    <property type="match status" value="1"/>
</dbReference>
<dbReference type="CDD" id="cd00093">
    <property type="entry name" value="HTH_XRE"/>
    <property type="match status" value="1"/>
</dbReference>
<organism evidence="2 3">
    <name type="scientific">Mesorhizobium qingshengii</name>
    <dbReference type="NCBI Taxonomy" id="1165689"/>
    <lineage>
        <taxon>Bacteria</taxon>
        <taxon>Pseudomonadati</taxon>
        <taxon>Pseudomonadota</taxon>
        <taxon>Alphaproteobacteria</taxon>
        <taxon>Hyphomicrobiales</taxon>
        <taxon>Phyllobacteriaceae</taxon>
        <taxon>Mesorhizobium</taxon>
    </lineage>
</organism>
<protein>
    <submittedName>
        <fullName evidence="2">Helix-turn-helix domain-containing protein</fullName>
    </submittedName>
</protein>
<sequence>MSTRNPTLDIKSISPGQCRAARALLDMDQNVLAGAAAVSRGVIIDFEKGRRVPGKNNLAAIRAALEAAGVDFINHSGVRLSAP</sequence>
<evidence type="ECO:0000313" key="2">
    <source>
        <dbReference type="EMBL" id="MCZ8547652.1"/>
    </source>
</evidence>
<dbReference type="InterPro" id="IPR001387">
    <property type="entry name" value="Cro/C1-type_HTH"/>
</dbReference>
<dbReference type="Gene3D" id="1.10.260.40">
    <property type="entry name" value="lambda repressor-like DNA-binding domains"/>
    <property type="match status" value="1"/>
</dbReference>
<comment type="caution">
    <text evidence="2">The sequence shown here is derived from an EMBL/GenBank/DDBJ whole genome shotgun (WGS) entry which is preliminary data.</text>
</comment>
<dbReference type="Proteomes" id="UP001152178">
    <property type="component" value="Unassembled WGS sequence"/>
</dbReference>
<gene>
    <name evidence="2" type="ORF">OOJ09_25990</name>
</gene>
<accession>A0ABT4R1G6</accession>
<name>A0ABT4R1G6_9HYPH</name>
<dbReference type="PROSITE" id="PS50943">
    <property type="entry name" value="HTH_CROC1"/>
    <property type="match status" value="1"/>
</dbReference>
<keyword evidence="3" id="KW-1185">Reference proteome</keyword>
<dbReference type="EMBL" id="JAPFQA010000016">
    <property type="protein sequence ID" value="MCZ8547652.1"/>
    <property type="molecule type" value="Genomic_DNA"/>
</dbReference>
<dbReference type="InterPro" id="IPR010982">
    <property type="entry name" value="Lambda_DNA-bd_dom_sf"/>
</dbReference>
<evidence type="ECO:0000259" key="1">
    <source>
        <dbReference type="PROSITE" id="PS50943"/>
    </source>
</evidence>